<proteinExistence type="predicted"/>
<dbReference type="Proteomes" id="UP000749559">
    <property type="component" value="Unassembled WGS sequence"/>
</dbReference>
<gene>
    <name evidence="10" type="ORF">OFUS_LOCUS14470</name>
</gene>
<dbReference type="InterPro" id="IPR013087">
    <property type="entry name" value="Znf_C2H2_type"/>
</dbReference>
<evidence type="ECO:0000256" key="8">
    <source>
        <dbReference type="SAM" id="MobiDB-lite"/>
    </source>
</evidence>
<organism evidence="10 11">
    <name type="scientific">Owenia fusiformis</name>
    <name type="common">Polychaete worm</name>
    <dbReference type="NCBI Taxonomy" id="6347"/>
    <lineage>
        <taxon>Eukaryota</taxon>
        <taxon>Metazoa</taxon>
        <taxon>Spiralia</taxon>
        <taxon>Lophotrochozoa</taxon>
        <taxon>Annelida</taxon>
        <taxon>Polychaeta</taxon>
        <taxon>Sedentaria</taxon>
        <taxon>Canalipalpata</taxon>
        <taxon>Sabellida</taxon>
        <taxon>Oweniida</taxon>
        <taxon>Oweniidae</taxon>
        <taxon>Owenia</taxon>
    </lineage>
</organism>
<reference evidence="10" key="1">
    <citation type="submission" date="2022-03" db="EMBL/GenBank/DDBJ databases">
        <authorList>
            <person name="Martin C."/>
        </authorList>
    </citation>
    <scope>NUCLEOTIDE SEQUENCE</scope>
</reference>
<dbReference type="InterPro" id="IPR050888">
    <property type="entry name" value="ZnF_C2H2-type_TF"/>
</dbReference>
<evidence type="ECO:0000313" key="11">
    <source>
        <dbReference type="Proteomes" id="UP000749559"/>
    </source>
</evidence>
<evidence type="ECO:0000256" key="2">
    <source>
        <dbReference type="ARBA" id="ARBA00022723"/>
    </source>
</evidence>
<feature type="region of interest" description="Disordered" evidence="8">
    <location>
        <begin position="87"/>
        <end position="117"/>
    </location>
</feature>
<dbReference type="Gene3D" id="3.30.160.60">
    <property type="entry name" value="Classic Zinc Finger"/>
    <property type="match status" value="5"/>
</dbReference>
<dbReference type="Pfam" id="PF00096">
    <property type="entry name" value="zf-C2H2"/>
    <property type="match status" value="2"/>
</dbReference>
<feature type="domain" description="C2H2-type" evidence="9">
    <location>
        <begin position="338"/>
        <end position="365"/>
    </location>
</feature>
<dbReference type="GO" id="GO:0008270">
    <property type="term" value="F:zinc ion binding"/>
    <property type="evidence" value="ECO:0007669"/>
    <property type="project" value="UniProtKB-KW"/>
</dbReference>
<evidence type="ECO:0000256" key="5">
    <source>
        <dbReference type="ARBA" id="ARBA00022833"/>
    </source>
</evidence>
<feature type="domain" description="C2H2-type" evidence="9">
    <location>
        <begin position="271"/>
        <end position="294"/>
    </location>
</feature>
<evidence type="ECO:0000313" key="10">
    <source>
        <dbReference type="EMBL" id="CAH1789039.1"/>
    </source>
</evidence>
<keyword evidence="2" id="KW-0479">Metal-binding</keyword>
<evidence type="ECO:0000256" key="1">
    <source>
        <dbReference type="ARBA" id="ARBA00004123"/>
    </source>
</evidence>
<evidence type="ECO:0000256" key="3">
    <source>
        <dbReference type="ARBA" id="ARBA00022737"/>
    </source>
</evidence>
<feature type="domain" description="C2H2-type" evidence="9">
    <location>
        <begin position="366"/>
        <end position="393"/>
    </location>
</feature>
<dbReference type="SMART" id="SM00355">
    <property type="entry name" value="ZnF_C2H2"/>
    <property type="match status" value="7"/>
</dbReference>
<dbReference type="AlphaFoldDB" id="A0A8S4P3N7"/>
<feature type="compositionally biased region" description="Acidic residues" evidence="8">
    <location>
        <begin position="533"/>
        <end position="546"/>
    </location>
</feature>
<protein>
    <recommendedName>
        <fullName evidence="9">C2H2-type domain-containing protein</fullName>
    </recommendedName>
</protein>
<evidence type="ECO:0000259" key="9">
    <source>
        <dbReference type="PROSITE" id="PS50157"/>
    </source>
</evidence>
<evidence type="ECO:0000256" key="7">
    <source>
        <dbReference type="PROSITE-ProRule" id="PRU00042"/>
    </source>
</evidence>
<feature type="compositionally biased region" description="Polar residues" evidence="8">
    <location>
        <begin position="511"/>
        <end position="530"/>
    </location>
</feature>
<comment type="subcellular location">
    <subcellularLocation>
        <location evidence="1">Nucleus</location>
    </subcellularLocation>
</comment>
<dbReference type="PANTHER" id="PTHR24406">
    <property type="entry name" value="TRANSCRIPTIONAL REPRESSOR CTCFL-RELATED"/>
    <property type="match status" value="1"/>
</dbReference>
<dbReference type="PROSITE" id="PS00028">
    <property type="entry name" value="ZINC_FINGER_C2H2_1"/>
    <property type="match status" value="5"/>
</dbReference>
<feature type="domain" description="C2H2-type" evidence="9">
    <location>
        <begin position="428"/>
        <end position="455"/>
    </location>
</feature>
<keyword evidence="6" id="KW-0539">Nucleus</keyword>
<dbReference type="SUPFAM" id="SSF57667">
    <property type="entry name" value="beta-beta-alpha zinc fingers"/>
    <property type="match status" value="3"/>
</dbReference>
<sequence>MSLQEFTGNTLVCDLIQDAVLKICTEHMNFSRILEVDGIICISPEQSQKDLVVKIHRTIVKSSDALSDDVALMENQTQQSQTARFQSQAASFQSESNRNSFPSHMRLNHTPGHQGLREQGMRGQLQVGHRNPTMLSGQHGNQNVTVEYNESGNMLPIQLEQEGRNEDNSYIDYEVTQNSPDSNTEEADDSSYGLYNNEEESNNTWDQTDMDEEMLAISNSSFRLEDALAPLPEVRVLDVTLFPCPWCKSQYSTVDELEVHLPVHGENTERFKCKYCSRYFARKSSLTVHYNKMTCLDDQRFECVHCQAILKTRQQFKLHMGKHYRDKRTYKKKGGKAIACKQCDLVLGSMAEFERHMKTHPANKPYKCKICNKGFQSKGGQEMHMKRHRGEDPYKSYNKASCTLCDRVCVSKSALANHMRVHDSDRPFPCDHCSQRFIRLSDLKGHAYKEHGITPIPVFPTPNSNAGATPNVEANPKDEANSNVEANATNVESTIPYNEDDILREGISNVDDPNNLDNTENSSETMTVKTETVEIEQTEDVEDNVETDAVPGDTSNDNVVESMDEL</sequence>
<dbReference type="Pfam" id="PF13912">
    <property type="entry name" value="zf-C2H2_6"/>
    <property type="match status" value="1"/>
</dbReference>
<feature type="region of interest" description="Disordered" evidence="8">
    <location>
        <begin position="506"/>
        <end position="566"/>
    </location>
</feature>
<keyword evidence="4 7" id="KW-0863">Zinc-finger</keyword>
<dbReference type="OrthoDB" id="6327333at2759"/>
<accession>A0A8S4P3N7</accession>
<dbReference type="InterPro" id="IPR036236">
    <property type="entry name" value="Znf_C2H2_sf"/>
</dbReference>
<evidence type="ECO:0000256" key="6">
    <source>
        <dbReference type="ARBA" id="ARBA00023242"/>
    </source>
</evidence>
<keyword evidence="11" id="KW-1185">Reference proteome</keyword>
<dbReference type="PROSITE" id="PS50157">
    <property type="entry name" value="ZINC_FINGER_C2H2_2"/>
    <property type="match status" value="5"/>
</dbReference>
<name>A0A8S4P3N7_OWEFU</name>
<keyword evidence="5" id="KW-0862">Zinc</keyword>
<evidence type="ECO:0000256" key="4">
    <source>
        <dbReference type="ARBA" id="ARBA00022771"/>
    </source>
</evidence>
<dbReference type="EMBL" id="CAIIXF020000007">
    <property type="protein sequence ID" value="CAH1789039.1"/>
    <property type="molecule type" value="Genomic_DNA"/>
</dbReference>
<keyword evidence="3" id="KW-0677">Repeat</keyword>
<comment type="caution">
    <text evidence="10">The sequence shown here is derived from an EMBL/GenBank/DDBJ whole genome shotgun (WGS) entry which is preliminary data.</text>
</comment>
<dbReference type="GO" id="GO:0005634">
    <property type="term" value="C:nucleus"/>
    <property type="evidence" value="ECO:0007669"/>
    <property type="project" value="UniProtKB-SubCell"/>
</dbReference>
<feature type="domain" description="C2H2-type" evidence="9">
    <location>
        <begin position="400"/>
        <end position="427"/>
    </location>
</feature>